<name>A0A078B1P6_STYLE</name>
<dbReference type="Proteomes" id="UP000039865">
    <property type="component" value="Unassembled WGS sequence"/>
</dbReference>
<dbReference type="InParanoid" id="A0A078B1P6"/>
<accession>A0A078B1P6</accession>
<keyword evidence="2" id="KW-1185">Reference proteome</keyword>
<gene>
    <name evidence="1" type="primary">Contig8949.g9570</name>
    <name evidence="1" type="ORF">STYLEM_17611</name>
</gene>
<proteinExistence type="predicted"/>
<protein>
    <submittedName>
        <fullName evidence="1">Uncharacterized protein</fullName>
    </submittedName>
</protein>
<dbReference type="EMBL" id="CCKQ01016617">
    <property type="protein sequence ID" value="CDW88490.1"/>
    <property type="molecule type" value="Genomic_DNA"/>
</dbReference>
<evidence type="ECO:0000313" key="2">
    <source>
        <dbReference type="Proteomes" id="UP000039865"/>
    </source>
</evidence>
<sequence>MNIHNYDEYNDFKNDKDQLVHLNQTFFMLNVSLLNDAKFYDTPHEILPRTDLVIQKQDSQKLIYVFLDRNLTLYRYNMIQQSDKNMEKDIEVQLNKSIVNDTCFDLQVRDNMKQSLVMFYGIFDQIKIRYLSFLATTVNINFDSDLGVKFMGNQFLQTIDKGIFLDEMFVQQKSNHLTFNQSNVFQKEYQIDLGPTLTFNKMIDYLPIENYKLMIAILLDNRLIVCKHPDIFYTISTDPQFSTPPQVIEYDLSDPDNIIIKKIYTAPDEFSNHIGLNIITVNNNYLVHVMEEITTRKQYLRIYSRTSNRLDIAKADYIFDTQFMSNTIAFDSAVFNHLIIRNEQKIKLIAIDDYTLTIDATNETLIRKYKNNLITCMMSVYNQVYRYDQDFNITFVDQNYTSVLSKDLGSPDYITNISLFYNCGDQSFKYFISDNFLGPNFELEIQSPSDDCDDGNCHFKTKNQEFKLEFESSFDISKCTFFQLYTPYQGGQEDNDGYILVCLNIEQNTIKSYTQNKLNNSFDLNNAIQLGEHQDYVFHSFNTQQRGLFYIVRNNHQWRDNRFEMHLFIVKEAIVWRLKLDSNDNSFEQQFEQTSMMTYNQEFDRGVMAPLDLNIPKQILVLFEVSFQPAYLREISSFELDTIFNLLSTQVIQGFASNNAIITQQSDSTVGVFETQSQQFHYKIQWMKTYKLLGEDRNILNDIDFKQGQYLILYAGENTIQVYLLTTDLRLVYQKQMPLFKDYSDFKFSFNRLQPSPLKKSFYEGMLSIVLEKDMEGINQISKRQVFIFCIYCEAQHDAFMLVDDLGGFFDDNNLTKIQLFKKGPEADFMFLASKKDKVKIFEVEVFNYIQARTGQEKYEALVAKCSQQNNLETDEN</sequence>
<evidence type="ECO:0000313" key="1">
    <source>
        <dbReference type="EMBL" id="CDW88490.1"/>
    </source>
</evidence>
<organism evidence="1 2">
    <name type="scientific">Stylonychia lemnae</name>
    <name type="common">Ciliate</name>
    <dbReference type="NCBI Taxonomy" id="5949"/>
    <lineage>
        <taxon>Eukaryota</taxon>
        <taxon>Sar</taxon>
        <taxon>Alveolata</taxon>
        <taxon>Ciliophora</taxon>
        <taxon>Intramacronucleata</taxon>
        <taxon>Spirotrichea</taxon>
        <taxon>Stichotrichia</taxon>
        <taxon>Sporadotrichida</taxon>
        <taxon>Oxytrichidae</taxon>
        <taxon>Stylonychinae</taxon>
        <taxon>Stylonychia</taxon>
    </lineage>
</organism>
<dbReference type="AlphaFoldDB" id="A0A078B1P6"/>
<reference evidence="1 2" key="1">
    <citation type="submission" date="2014-06" db="EMBL/GenBank/DDBJ databases">
        <authorList>
            <person name="Swart Estienne"/>
        </authorList>
    </citation>
    <scope>NUCLEOTIDE SEQUENCE [LARGE SCALE GENOMIC DNA]</scope>
    <source>
        <strain evidence="1 2">130c</strain>
    </source>
</reference>